<proteinExistence type="predicted"/>
<feature type="non-terminal residue" evidence="2">
    <location>
        <position position="98"/>
    </location>
</feature>
<dbReference type="InterPro" id="IPR037222">
    <property type="entry name" value="GatD_N_sf"/>
</dbReference>
<reference evidence="2" key="1">
    <citation type="journal article" date="2014" name="Front. Microbiol.">
        <title>High frequency of phylogenetically diverse reductive dehalogenase-homologous genes in deep subseafloor sedimentary metagenomes.</title>
        <authorList>
            <person name="Kawai M."/>
            <person name="Futagami T."/>
            <person name="Toyoda A."/>
            <person name="Takaki Y."/>
            <person name="Nishi S."/>
            <person name="Hori S."/>
            <person name="Arai W."/>
            <person name="Tsubouchi T."/>
            <person name="Morono Y."/>
            <person name="Uchiyama I."/>
            <person name="Ito T."/>
            <person name="Fujiyama A."/>
            <person name="Inagaki F."/>
            <person name="Takami H."/>
        </authorList>
    </citation>
    <scope>NUCLEOTIDE SEQUENCE</scope>
    <source>
        <strain evidence="2">Expedition CK06-06</strain>
    </source>
</reference>
<dbReference type="InterPro" id="IPR040918">
    <property type="entry name" value="GatD_N"/>
</dbReference>
<dbReference type="SUPFAM" id="SSF141300">
    <property type="entry name" value="GatD N-terminal domain-like"/>
    <property type="match status" value="1"/>
</dbReference>
<dbReference type="AlphaFoldDB" id="X0SHG4"/>
<accession>X0SHG4</accession>
<evidence type="ECO:0000259" key="1">
    <source>
        <dbReference type="Pfam" id="PF18195"/>
    </source>
</evidence>
<dbReference type="Pfam" id="PF18195">
    <property type="entry name" value="GatD_N"/>
    <property type="match status" value="1"/>
</dbReference>
<gene>
    <name evidence="2" type="ORF">S01H1_05576</name>
</gene>
<dbReference type="EMBL" id="BARS01002900">
    <property type="protein sequence ID" value="GAF74546.1"/>
    <property type="molecule type" value="Genomic_DNA"/>
</dbReference>
<feature type="domain" description="GatD N-terminal" evidence="1">
    <location>
        <begin position="9"/>
        <end position="59"/>
    </location>
</feature>
<organism evidence="2">
    <name type="scientific">marine sediment metagenome</name>
    <dbReference type="NCBI Taxonomy" id="412755"/>
    <lineage>
        <taxon>unclassified sequences</taxon>
        <taxon>metagenomes</taxon>
        <taxon>ecological metagenomes</taxon>
    </lineage>
</organism>
<protein>
    <recommendedName>
        <fullName evidence="1">GatD N-terminal domain-containing protein</fullName>
    </recommendedName>
</protein>
<name>X0SHG4_9ZZZZ</name>
<sequence length="98" mass="10962">MKKSRKPPEAGDKIQVLINDKTEKGTLLDSHDRGVLLMKLDNGYNIGLKKEDIDKIKIVKRKKKEKAGKELKLSGKKPIIDFYLTGGTISSKLDPRTG</sequence>
<dbReference type="Gene3D" id="2.30.30.520">
    <property type="match status" value="1"/>
</dbReference>
<comment type="caution">
    <text evidence="2">The sequence shown here is derived from an EMBL/GenBank/DDBJ whole genome shotgun (WGS) entry which is preliminary data.</text>
</comment>
<evidence type="ECO:0000313" key="2">
    <source>
        <dbReference type="EMBL" id="GAF74546.1"/>
    </source>
</evidence>